<dbReference type="AlphaFoldDB" id="A0A4D6N9M8"/>
<gene>
    <name evidence="4" type="ORF">DEO72_LG9g3686</name>
</gene>
<accession>A0A4D6N9M8</accession>
<keyword evidence="2" id="KW-0479">Metal-binding</keyword>
<dbReference type="InterPro" id="IPR036396">
    <property type="entry name" value="Cyt_P450_sf"/>
</dbReference>
<keyword evidence="3" id="KW-0408">Iron</keyword>
<dbReference type="Pfam" id="PF00067">
    <property type="entry name" value="p450"/>
    <property type="match status" value="1"/>
</dbReference>
<comment type="similarity">
    <text evidence="1">Belongs to the cytochrome P450 family.</text>
</comment>
<organism evidence="4 5">
    <name type="scientific">Vigna unguiculata</name>
    <name type="common">Cowpea</name>
    <dbReference type="NCBI Taxonomy" id="3917"/>
    <lineage>
        <taxon>Eukaryota</taxon>
        <taxon>Viridiplantae</taxon>
        <taxon>Streptophyta</taxon>
        <taxon>Embryophyta</taxon>
        <taxon>Tracheophyta</taxon>
        <taxon>Spermatophyta</taxon>
        <taxon>Magnoliopsida</taxon>
        <taxon>eudicotyledons</taxon>
        <taxon>Gunneridae</taxon>
        <taxon>Pentapetalae</taxon>
        <taxon>rosids</taxon>
        <taxon>fabids</taxon>
        <taxon>Fabales</taxon>
        <taxon>Fabaceae</taxon>
        <taxon>Papilionoideae</taxon>
        <taxon>50 kb inversion clade</taxon>
        <taxon>NPAAA clade</taxon>
        <taxon>indigoferoid/millettioid clade</taxon>
        <taxon>Phaseoleae</taxon>
        <taxon>Vigna</taxon>
    </lineage>
</organism>
<dbReference type="GO" id="GO:0005506">
    <property type="term" value="F:iron ion binding"/>
    <property type="evidence" value="ECO:0007669"/>
    <property type="project" value="InterPro"/>
</dbReference>
<dbReference type="PANTHER" id="PTHR47955:SF15">
    <property type="entry name" value="CYTOCHROME P450 71A2-LIKE"/>
    <property type="match status" value="1"/>
</dbReference>
<dbReference type="SUPFAM" id="SSF48264">
    <property type="entry name" value="Cytochrome P450"/>
    <property type="match status" value="1"/>
</dbReference>
<proteinExistence type="inferred from homology"/>
<dbReference type="Gene3D" id="1.10.630.10">
    <property type="entry name" value="Cytochrome P450"/>
    <property type="match status" value="1"/>
</dbReference>
<evidence type="ECO:0000256" key="2">
    <source>
        <dbReference type="ARBA" id="ARBA00022723"/>
    </source>
</evidence>
<sequence length="128" mass="14566">MKSSGLRQVFAYTVMKSSGRRPVSVFDFSYFSAWHVVAPKIPFIRNLHQLGTLPNGSFQALSHKHGPLMLLQLEQVPTFIVSSADVVGEIFKTHDLVFMNRPKTTATGIFLYGYKDVAFTPYDDEWRH</sequence>
<dbReference type="InterPro" id="IPR001128">
    <property type="entry name" value="Cyt_P450"/>
</dbReference>
<dbReference type="PANTHER" id="PTHR47955">
    <property type="entry name" value="CYTOCHROME P450 FAMILY 71 PROTEIN"/>
    <property type="match status" value="1"/>
</dbReference>
<dbReference type="EMBL" id="CP039353">
    <property type="protein sequence ID" value="QCE08657.1"/>
    <property type="molecule type" value="Genomic_DNA"/>
</dbReference>
<evidence type="ECO:0000256" key="3">
    <source>
        <dbReference type="ARBA" id="ARBA00023004"/>
    </source>
</evidence>
<keyword evidence="5" id="KW-1185">Reference proteome</keyword>
<dbReference type="GO" id="GO:0020037">
    <property type="term" value="F:heme binding"/>
    <property type="evidence" value="ECO:0007669"/>
    <property type="project" value="InterPro"/>
</dbReference>
<dbReference type="Proteomes" id="UP000501690">
    <property type="component" value="Linkage Group LG9"/>
</dbReference>
<evidence type="ECO:0000256" key="1">
    <source>
        <dbReference type="ARBA" id="ARBA00010617"/>
    </source>
</evidence>
<name>A0A4D6N9M8_VIGUN</name>
<dbReference type="GO" id="GO:0016705">
    <property type="term" value="F:oxidoreductase activity, acting on paired donors, with incorporation or reduction of molecular oxygen"/>
    <property type="evidence" value="ECO:0007669"/>
    <property type="project" value="InterPro"/>
</dbReference>
<evidence type="ECO:0000313" key="4">
    <source>
        <dbReference type="EMBL" id="QCE08657.1"/>
    </source>
</evidence>
<evidence type="ECO:0000313" key="5">
    <source>
        <dbReference type="Proteomes" id="UP000501690"/>
    </source>
</evidence>
<protein>
    <submittedName>
        <fullName evidence="4">Cytochrome P450</fullName>
    </submittedName>
</protein>
<dbReference type="GO" id="GO:0004497">
    <property type="term" value="F:monooxygenase activity"/>
    <property type="evidence" value="ECO:0007669"/>
    <property type="project" value="InterPro"/>
</dbReference>
<reference evidence="4 5" key="1">
    <citation type="submission" date="2019-04" db="EMBL/GenBank/DDBJ databases">
        <title>An improved genome assembly and genetic linkage map for asparagus bean, Vigna unguiculata ssp. sesquipedialis.</title>
        <authorList>
            <person name="Xia Q."/>
            <person name="Zhang R."/>
            <person name="Dong Y."/>
        </authorList>
    </citation>
    <scope>NUCLEOTIDE SEQUENCE [LARGE SCALE GENOMIC DNA]</scope>
    <source>
        <tissue evidence="4">Leaf</tissue>
    </source>
</reference>